<keyword evidence="3" id="KW-1185">Reference proteome</keyword>
<sequence length="309" mass="36403">MTLKHKGQTLKAKRKYEGDAYYKAAVLADKLKLDYTIIIEIYEESAECYLKIHDNRAFSCYQSAIDGYINKTIELCVVYGYKCERESHERKKSLEFYDRADELRHQNHISHSCVITKFEARKYEQNLSKAQEDLSKHFNRSTVQVENEYKALKEKADLLKRTNKYRGRAYYKIAEYAATYQKEHTDVIAWYEQSAECYLQIKDSRAFSCYQAEKIHKAIEYCVLNGYKCQTELGEKKKSSELYNKADKLRLKHNIPHTCVMTEFDPKQTDNTTQEAYICILKIILAVCKNCIDAFEKQDRYILDQTSQT</sequence>
<name>A0A0C2N6C3_THEKT</name>
<proteinExistence type="predicted"/>
<dbReference type="EMBL" id="JWZT01000019">
    <property type="protein sequence ID" value="KII75156.1"/>
    <property type="molecule type" value="Genomic_DNA"/>
</dbReference>
<evidence type="ECO:0000313" key="2">
    <source>
        <dbReference type="EMBL" id="KII75156.1"/>
    </source>
</evidence>
<keyword evidence="1" id="KW-0175">Coiled coil</keyword>
<dbReference type="Proteomes" id="UP000031668">
    <property type="component" value="Unassembled WGS sequence"/>
</dbReference>
<dbReference type="AlphaFoldDB" id="A0A0C2N6C3"/>
<feature type="coiled-coil region" evidence="1">
    <location>
        <begin position="120"/>
        <end position="162"/>
    </location>
</feature>
<reference evidence="2 3" key="1">
    <citation type="journal article" date="2014" name="Genome Biol. Evol.">
        <title>The genome of the myxosporean Thelohanellus kitauei shows adaptations to nutrient acquisition within its fish host.</title>
        <authorList>
            <person name="Yang Y."/>
            <person name="Xiong J."/>
            <person name="Zhou Z."/>
            <person name="Huo F."/>
            <person name="Miao W."/>
            <person name="Ran C."/>
            <person name="Liu Y."/>
            <person name="Zhang J."/>
            <person name="Feng J."/>
            <person name="Wang M."/>
            <person name="Wang M."/>
            <person name="Wang L."/>
            <person name="Yao B."/>
        </authorList>
    </citation>
    <scope>NUCLEOTIDE SEQUENCE [LARGE SCALE GENOMIC DNA]</scope>
    <source>
        <strain evidence="2">Wuqing</strain>
    </source>
</reference>
<accession>A0A0C2N6C3</accession>
<evidence type="ECO:0000256" key="1">
    <source>
        <dbReference type="SAM" id="Coils"/>
    </source>
</evidence>
<gene>
    <name evidence="2" type="ORF">RF11_10450</name>
</gene>
<organism evidence="2 3">
    <name type="scientific">Thelohanellus kitauei</name>
    <name type="common">Myxosporean</name>
    <dbReference type="NCBI Taxonomy" id="669202"/>
    <lineage>
        <taxon>Eukaryota</taxon>
        <taxon>Metazoa</taxon>
        <taxon>Cnidaria</taxon>
        <taxon>Myxozoa</taxon>
        <taxon>Myxosporea</taxon>
        <taxon>Bivalvulida</taxon>
        <taxon>Platysporina</taxon>
        <taxon>Myxobolidae</taxon>
        <taxon>Thelohanellus</taxon>
    </lineage>
</organism>
<protein>
    <submittedName>
        <fullName evidence="2">Uncharacterized protein</fullName>
    </submittedName>
</protein>
<comment type="caution">
    <text evidence="2">The sequence shown here is derived from an EMBL/GenBank/DDBJ whole genome shotgun (WGS) entry which is preliminary data.</text>
</comment>
<evidence type="ECO:0000313" key="3">
    <source>
        <dbReference type="Proteomes" id="UP000031668"/>
    </source>
</evidence>